<organism evidence="1 2">
    <name type="scientific">[Clostridium] leptum DSM 753</name>
    <dbReference type="NCBI Taxonomy" id="428125"/>
    <lineage>
        <taxon>Bacteria</taxon>
        <taxon>Bacillati</taxon>
        <taxon>Bacillota</taxon>
        <taxon>Clostridia</taxon>
        <taxon>Eubacteriales</taxon>
        <taxon>Oscillospiraceae</taxon>
        <taxon>Oscillospiraceae incertae sedis</taxon>
    </lineage>
</organism>
<proteinExistence type="predicted"/>
<sequence length="34" mass="4126">MQFSKGAVPLFFKNRNALSFGKIQNRLYLRYCWQ</sequence>
<protein>
    <submittedName>
        <fullName evidence="1">Uncharacterized protein</fullName>
    </submittedName>
</protein>
<evidence type="ECO:0000313" key="1">
    <source>
        <dbReference type="EMBL" id="EDO62655.1"/>
    </source>
</evidence>
<reference evidence="1 2" key="2">
    <citation type="submission" date="2007-08" db="EMBL/GenBank/DDBJ databases">
        <authorList>
            <person name="Fulton L."/>
            <person name="Clifton S."/>
            <person name="Fulton B."/>
            <person name="Xu J."/>
            <person name="Minx P."/>
            <person name="Pepin K.H."/>
            <person name="Johnson M."/>
            <person name="Thiruvilangam P."/>
            <person name="Bhonagiri V."/>
            <person name="Nash W.E."/>
            <person name="Wang C."/>
            <person name="Mardis E.R."/>
            <person name="Wilson R.K."/>
        </authorList>
    </citation>
    <scope>NUCLEOTIDE SEQUENCE [LARGE SCALE GENOMIC DNA]</scope>
    <source>
        <strain evidence="1 2">DSM 753</strain>
    </source>
</reference>
<dbReference type="AlphaFoldDB" id="A7VPJ3"/>
<accession>A7VPJ3</accession>
<reference evidence="1 2" key="1">
    <citation type="submission" date="2007-08" db="EMBL/GenBank/DDBJ databases">
        <title>Draft genome sequence of Clostridium leptum (DSM 753).</title>
        <authorList>
            <person name="Sudarsanam P."/>
            <person name="Ley R."/>
            <person name="Guruge J."/>
            <person name="Turnbaugh P.J."/>
            <person name="Mahowald M."/>
            <person name="Liep D."/>
            <person name="Gordon J."/>
        </authorList>
    </citation>
    <scope>NUCLEOTIDE SEQUENCE [LARGE SCALE GENOMIC DNA]</scope>
    <source>
        <strain evidence="1 2">DSM 753</strain>
    </source>
</reference>
<gene>
    <name evidence="1" type="ORF">CLOLEP_00469</name>
</gene>
<dbReference type="Proteomes" id="UP000003490">
    <property type="component" value="Unassembled WGS sequence"/>
</dbReference>
<name>A7VPJ3_9FIRM</name>
<comment type="caution">
    <text evidence="1">The sequence shown here is derived from an EMBL/GenBank/DDBJ whole genome shotgun (WGS) entry which is preliminary data.</text>
</comment>
<dbReference type="EMBL" id="ABCB02000013">
    <property type="protein sequence ID" value="EDO62655.1"/>
    <property type="molecule type" value="Genomic_DNA"/>
</dbReference>
<dbReference type="HOGENOM" id="CLU_3373017_0_0_9"/>
<evidence type="ECO:0000313" key="2">
    <source>
        <dbReference type="Proteomes" id="UP000003490"/>
    </source>
</evidence>